<evidence type="ECO:0000256" key="6">
    <source>
        <dbReference type="ARBA" id="ARBA00022679"/>
    </source>
</evidence>
<sequence>MELLKKIKETTDFLKMKGIDKPEISIVLGSGLGSLAEEILNPIKIKYDEIPNFLVSTVEGHEGQLVYGTLNGKNVLAMQGRFHFYEGYSLDSSVFPIRVMNSLGCEKIIITNAAGGCNTSFKPGDLMIINDHINFTLRNPLIGKNYEEIGSRFPDMSQAYDRELIEISKKAGSDLNIELKEGVYMWTTGPSYETPSEVKMAQIIGVDAVGMSTVPEVIVARHGGMRVLGISCITNMASGILDQPLNHQEVIETSEKAKDDFIKLIKEIIKNI</sequence>
<dbReference type="PIRSF" id="PIRSF000477">
    <property type="entry name" value="PurNPase"/>
    <property type="match status" value="1"/>
</dbReference>
<dbReference type="InterPro" id="IPR035994">
    <property type="entry name" value="Nucleoside_phosphorylase_sf"/>
</dbReference>
<evidence type="ECO:0000256" key="3">
    <source>
        <dbReference type="ARBA" id="ARBA00006751"/>
    </source>
</evidence>
<accession>K0B0J2</accession>
<dbReference type="Proteomes" id="UP000006094">
    <property type="component" value="Chromosome"/>
</dbReference>
<keyword evidence="4" id="KW-0597">Phosphoprotein</keyword>
<dbReference type="OrthoDB" id="1523230at2"/>
<feature type="binding site" evidence="9">
    <location>
        <position position="212"/>
    </location>
    <ligand>
        <name>phosphate</name>
        <dbReference type="ChEBI" id="CHEBI:43474"/>
    </ligand>
</feature>
<evidence type="ECO:0000313" key="11">
    <source>
        <dbReference type="EMBL" id="AFS78415.1"/>
    </source>
</evidence>
<dbReference type="PANTHER" id="PTHR11904">
    <property type="entry name" value="METHYLTHIOADENOSINE/PURINE NUCLEOSIDE PHOSPHORYLASE"/>
    <property type="match status" value="1"/>
</dbReference>
<evidence type="ECO:0000256" key="1">
    <source>
        <dbReference type="ARBA" id="ARBA00002678"/>
    </source>
</evidence>
<dbReference type="GO" id="GO:0005737">
    <property type="term" value="C:cytoplasm"/>
    <property type="evidence" value="ECO:0007669"/>
    <property type="project" value="TreeGrafter"/>
</dbReference>
<reference evidence="11 12" key="1">
    <citation type="journal article" date="2012" name="PLoS ONE">
        <title>The purine-utilizing bacterium Clostridium acidurici 9a: a genome-guided metabolic reconsideration.</title>
        <authorList>
            <person name="Hartwich K."/>
            <person name="Poehlein A."/>
            <person name="Daniel R."/>
        </authorList>
    </citation>
    <scope>NUCLEOTIDE SEQUENCE [LARGE SCALE GENOMIC DNA]</scope>
    <source>
        <strain evidence="12">ATCC 7906 / DSM 604 / BCRC 14475 / CIP 104303 / KCTC 5404 / NCIMB 10678 / 9a</strain>
    </source>
</reference>
<evidence type="ECO:0000256" key="2">
    <source>
        <dbReference type="ARBA" id="ARBA00005058"/>
    </source>
</evidence>
<name>K0B0J2_GOTA9</name>
<proteinExistence type="inferred from homology"/>
<comment type="pathway">
    <text evidence="2 8">Purine metabolism; purine nucleoside salvage.</text>
</comment>
<dbReference type="AlphaFoldDB" id="K0B0J2"/>
<comment type="function">
    <text evidence="1">The purine nucleoside phosphorylases catalyze the phosphorolytic breakdown of the N-glycosidic bond in the beta-(deoxy)ribonucleoside molecules, with the formation of the corresponding free purine bases and pentose-1-phosphate. Cleaves guanosine, inosine, 2'-deoxyguanosine and 2'-deoxyinosine.</text>
</comment>
<evidence type="ECO:0000313" key="12">
    <source>
        <dbReference type="Proteomes" id="UP000006094"/>
    </source>
</evidence>
<dbReference type="GO" id="GO:0004731">
    <property type="term" value="F:purine-nucleoside phosphorylase activity"/>
    <property type="evidence" value="ECO:0007669"/>
    <property type="project" value="UniProtKB-EC"/>
</dbReference>
<dbReference type="NCBIfam" id="TIGR01697">
    <property type="entry name" value="PNPH-PUNA-XAPA"/>
    <property type="match status" value="1"/>
</dbReference>
<dbReference type="EC" id="2.4.2.1" evidence="8"/>
<protein>
    <recommendedName>
        <fullName evidence="8">Purine nucleoside phosphorylase</fullName>
        <ecNumber evidence="8">2.4.2.1</ecNumber>
    </recommendedName>
    <alternativeName>
        <fullName evidence="8">Inosine-guanosine phosphorylase</fullName>
    </alternativeName>
</protein>
<dbReference type="PATRIC" id="fig|1128398.3.peg.1428"/>
<dbReference type="eggNOG" id="COG0005">
    <property type="taxonomic scope" value="Bacteria"/>
</dbReference>
<dbReference type="NCBIfam" id="TIGR01700">
    <property type="entry name" value="PNPH"/>
    <property type="match status" value="1"/>
</dbReference>
<dbReference type="UniPathway" id="UPA00606"/>
<keyword evidence="6 8" id="KW-0808">Transferase</keyword>
<dbReference type="InterPro" id="IPR011268">
    <property type="entry name" value="Purine_phosphorylase"/>
</dbReference>
<evidence type="ECO:0000256" key="8">
    <source>
        <dbReference type="PIRNR" id="PIRNR000477"/>
    </source>
</evidence>
<dbReference type="KEGG" id="cad:Curi_c14050"/>
<dbReference type="STRING" id="1128398.Curi_c14050"/>
<feature type="binding site" evidence="9">
    <location>
        <begin position="81"/>
        <end position="83"/>
    </location>
    <ligand>
        <name>phosphate</name>
        <dbReference type="ChEBI" id="CHEBI:43474"/>
    </ligand>
</feature>
<feature type="binding site" evidence="9">
    <location>
        <position position="61"/>
    </location>
    <ligand>
        <name>phosphate</name>
        <dbReference type="ChEBI" id="CHEBI:43474"/>
    </ligand>
</feature>
<evidence type="ECO:0000256" key="5">
    <source>
        <dbReference type="ARBA" id="ARBA00022676"/>
    </source>
</evidence>
<dbReference type="RefSeq" id="WP_014967552.1">
    <property type="nucleotide sequence ID" value="NC_018664.1"/>
</dbReference>
<gene>
    <name evidence="11" type="primary">punA</name>
    <name evidence="11" type="ordered locus">Curi_c14050</name>
</gene>
<dbReference type="Pfam" id="PF01048">
    <property type="entry name" value="PNP_UDP_1"/>
    <property type="match status" value="1"/>
</dbReference>
<keyword evidence="5 8" id="KW-0328">Glycosyltransferase</keyword>
<dbReference type="NCBIfam" id="NF006054">
    <property type="entry name" value="PRK08202.1"/>
    <property type="match status" value="1"/>
</dbReference>
<feature type="binding site" evidence="9">
    <location>
        <position position="30"/>
    </location>
    <ligand>
        <name>phosphate</name>
        <dbReference type="ChEBI" id="CHEBI:43474"/>
    </ligand>
</feature>
<dbReference type="InterPro" id="IPR000845">
    <property type="entry name" value="Nucleoside_phosphorylase_d"/>
</dbReference>
<dbReference type="Gene3D" id="3.40.50.1580">
    <property type="entry name" value="Nucleoside phosphorylase domain"/>
    <property type="match status" value="1"/>
</dbReference>
<evidence type="ECO:0000256" key="7">
    <source>
        <dbReference type="ARBA" id="ARBA00048556"/>
    </source>
</evidence>
<dbReference type="InterPro" id="IPR011270">
    <property type="entry name" value="Pur_Nuc_Pase_Ino/Guo-sp"/>
</dbReference>
<evidence type="ECO:0000259" key="10">
    <source>
        <dbReference type="Pfam" id="PF01048"/>
    </source>
</evidence>
<keyword evidence="12" id="KW-1185">Reference proteome</keyword>
<feature type="binding site" evidence="9">
    <location>
        <position position="113"/>
    </location>
    <ligand>
        <name>phosphate</name>
        <dbReference type="ChEBI" id="CHEBI:43474"/>
    </ligand>
</feature>
<comment type="similarity">
    <text evidence="3 8">Belongs to the PNP/MTAP phosphorylase family.</text>
</comment>
<dbReference type="PANTHER" id="PTHR11904:SF9">
    <property type="entry name" value="PURINE NUCLEOSIDE PHOSPHORYLASE-RELATED"/>
    <property type="match status" value="1"/>
</dbReference>
<evidence type="ECO:0000256" key="4">
    <source>
        <dbReference type="ARBA" id="ARBA00022553"/>
    </source>
</evidence>
<comment type="catalytic activity">
    <reaction evidence="7">
        <text>a purine 2'-deoxy-D-ribonucleoside + phosphate = a purine nucleobase + 2-deoxy-alpha-D-ribose 1-phosphate</text>
        <dbReference type="Rhea" id="RHEA:36431"/>
        <dbReference type="ChEBI" id="CHEBI:26386"/>
        <dbReference type="ChEBI" id="CHEBI:43474"/>
        <dbReference type="ChEBI" id="CHEBI:57259"/>
        <dbReference type="ChEBI" id="CHEBI:142361"/>
        <dbReference type="EC" id="2.4.2.1"/>
    </reaction>
</comment>
<dbReference type="GO" id="GO:0009116">
    <property type="term" value="P:nucleoside metabolic process"/>
    <property type="evidence" value="ECO:0007669"/>
    <property type="project" value="InterPro"/>
</dbReference>
<evidence type="ECO:0000256" key="9">
    <source>
        <dbReference type="PIRSR" id="PIRSR000477-2"/>
    </source>
</evidence>
<feature type="domain" description="Nucleoside phosphorylase" evidence="10">
    <location>
        <begin position="25"/>
        <end position="270"/>
    </location>
</feature>
<organism evidence="11 12">
    <name type="scientific">Gottschalkia acidurici (strain ATCC 7906 / DSM 604 / BCRC 14475 / CIP 104303 / KCTC 5404 / NCIMB 10678 / 9a)</name>
    <name type="common">Clostridium acidurici</name>
    <dbReference type="NCBI Taxonomy" id="1128398"/>
    <lineage>
        <taxon>Bacteria</taxon>
        <taxon>Bacillati</taxon>
        <taxon>Bacillota</taxon>
        <taxon>Tissierellia</taxon>
        <taxon>Tissierellales</taxon>
        <taxon>Gottschalkiaceae</taxon>
        <taxon>Gottschalkia</taxon>
    </lineage>
</organism>
<dbReference type="SUPFAM" id="SSF53167">
    <property type="entry name" value="Purine and uridine phosphorylases"/>
    <property type="match status" value="1"/>
</dbReference>
<dbReference type="HOGENOM" id="CLU_054456_1_0_9"/>
<feature type="binding site" evidence="9">
    <location>
        <position position="193"/>
    </location>
    <ligand>
        <name>a purine D-ribonucleoside</name>
        <dbReference type="ChEBI" id="CHEBI:142355"/>
    </ligand>
</feature>
<feature type="binding site" evidence="9">
    <location>
        <position position="235"/>
    </location>
    <ligand>
        <name>a purine D-ribonucleoside</name>
        <dbReference type="ChEBI" id="CHEBI:142355"/>
    </ligand>
</feature>
<dbReference type="EMBL" id="CP003326">
    <property type="protein sequence ID" value="AFS78415.1"/>
    <property type="molecule type" value="Genomic_DNA"/>
</dbReference>
<dbReference type="FunFam" id="3.40.50.1580:FF:000010">
    <property type="entry name" value="Purine nucleoside phosphorylase"/>
    <property type="match status" value="1"/>
</dbReference>
<dbReference type="CDD" id="cd09009">
    <property type="entry name" value="PNP-EcPNPII_like"/>
    <property type="match status" value="1"/>
</dbReference>